<keyword evidence="7" id="KW-1185">Reference proteome</keyword>
<evidence type="ECO:0000256" key="1">
    <source>
        <dbReference type="ARBA" id="ARBA00022448"/>
    </source>
</evidence>
<evidence type="ECO:0000256" key="5">
    <source>
        <dbReference type="SAM" id="MobiDB-lite"/>
    </source>
</evidence>
<feature type="compositionally biased region" description="Basic and acidic residues" evidence="5">
    <location>
        <begin position="14"/>
        <end position="23"/>
    </location>
</feature>
<reference evidence="6 7" key="1">
    <citation type="submission" date="2012-09" db="EMBL/GenBank/DDBJ databases">
        <title>Genome Sequence of alkane-degrading Bacterium Alcanivorax sp. 521-1.</title>
        <authorList>
            <person name="Lai Q."/>
            <person name="Shao Z."/>
        </authorList>
    </citation>
    <scope>NUCLEOTIDE SEQUENCE [LARGE SCALE GENOMIC DNA]</scope>
    <source>
        <strain evidence="6 7">521-1</strain>
    </source>
</reference>
<dbReference type="Gene3D" id="1.10.490.10">
    <property type="entry name" value="Globins"/>
    <property type="match status" value="1"/>
</dbReference>
<dbReference type="InterPro" id="IPR001486">
    <property type="entry name" value="Hemoglobin_trunc"/>
</dbReference>
<dbReference type="EMBL" id="ARXX01000013">
    <property type="protein sequence ID" value="MBF5055920.1"/>
    <property type="molecule type" value="Genomic_DNA"/>
</dbReference>
<protein>
    <recommendedName>
        <fullName evidence="8">Group III truncated hemoglobin</fullName>
    </recommendedName>
</protein>
<gene>
    <name evidence="6" type="ORF">Y5W_01214</name>
</gene>
<organism evidence="6 7">
    <name type="scientific">Alloalcanivorax profundimaris</name>
    <dbReference type="NCBI Taxonomy" id="2735259"/>
    <lineage>
        <taxon>Bacteria</taxon>
        <taxon>Pseudomonadati</taxon>
        <taxon>Pseudomonadota</taxon>
        <taxon>Gammaproteobacteria</taxon>
        <taxon>Oceanospirillales</taxon>
        <taxon>Alcanivoracaceae</taxon>
        <taxon>Alloalcanivorax</taxon>
    </lineage>
</organism>
<dbReference type="CDD" id="cd08916">
    <property type="entry name" value="TrHb3_P"/>
    <property type="match status" value="1"/>
</dbReference>
<dbReference type="InterPro" id="IPR012292">
    <property type="entry name" value="Globin/Proto"/>
</dbReference>
<keyword evidence="3" id="KW-0479">Metal-binding</keyword>
<evidence type="ECO:0000256" key="4">
    <source>
        <dbReference type="ARBA" id="ARBA00023004"/>
    </source>
</evidence>
<dbReference type="InterPro" id="IPR009050">
    <property type="entry name" value="Globin-like_sf"/>
</dbReference>
<sequence length="142" mass="16505">MNAPQRFIPGQPPRPRDDTKPDLDSPEQVERMVALFYQRVLADPLLAPVFLEVARIDLDAHLPLIAAYWKKLLLGEPGYDRHMMAKHRAVHDREPLTGAHHERWLTLFHANLDQHFDGPQTDRARLISARVMHNLYHNLSRI</sequence>
<comment type="caution">
    <text evidence="6">The sequence shown here is derived from an EMBL/GenBank/DDBJ whole genome shotgun (WGS) entry which is preliminary data.</text>
</comment>
<dbReference type="Proteomes" id="UP000662703">
    <property type="component" value="Unassembled WGS sequence"/>
</dbReference>
<dbReference type="RefSeq" id="WP_323745802.1">
    <property type="nucleotide sequence ID" value="NZ_ARXX01000013.1"/>
</dbReference>
<evidence type="ECO:0000313" key="6">
    <source>
        <dbReference type="EMBL" id="MBF5055920.1"/>
    </source>
</evidence>
<evidence type="ECO:0008006" key="8">
    <source>
        <dbReference type="Google" id="ProtNLM"/>
    </source>
</evidence>
<name>A0ABS0APH5_9GAMM</name>
<keyword evidence="1" id="KW-0813">Transport</keyword>
<dbReference type="SUPFAM" id="SSF46458">
    <property type="entry name" value="Globin-like"/>
    <property type="match status" value="1"/>
</dbReference>
<evidence type="ECO:0000313" key="7">
    <source>
        <dbReference type="Proteomes" id="UP000662703"/>
    </source>
</evidence>
<dbReference type="Pfam" id="PF01152">
    <property type="entry name" value="Bac_globin"/>
    <property type="match status" value="1"/>
</dbReference>
<evidence type="ECO:0000256" key="3">
    <source>
        <dbReference type="ARBA" id="ARBA00022723"/>
    </source>
</evidence>
<feature type="region of interest" description="Disordered" evidence="5">
    <location>
        <begin position="1"/>
        <end position="25"/>
    </location>
</feature>
<keyword evidence="4" id="KW-0408">Iron</keyword>
<evidence type="ECO:0000256" key="2">
    <source>
        <dbReference type="ARBA" id="ARBA00022617"/>
    </source>
</evidence>
<accession>A0ABS0APH5</accession>
<proteinExistence type="predicted"/>
<keyword evidence="2" id="KW-0349">Heme</keyword>